<protein>
    <submittedName>
        <fullName evidence="4">Phosphotriesterase</fullName>
    </submittedName>
</protein>
<comment type="caution">
    <text evidence="4">The sequence shown here is derived from an EMBL/GenBank/DDBJ whole genome shotgun (WGS) entry which is preliminary data.</text>
</comment>
<keyword evidence="1" id="KW-0479">Metal-binding</keyword>
<dbReference type="PANTHER" id="PTHR10819">
    <property type="entry name" value="PHOSPHOTRIESTERASE-RELATED"/>
    <property type="match status" value="1"/>
</dbReference>
<evidence type="ECO:0000256" key="1">
    <source>
        <dbReference type="ARBA" id="ARBA00022723"/>
    </source>
</evidence>
<gene>
    <name evidence="4" type="ORF">GCM10022202_32300</name>
</gene>
<dbReference type="PROSITE" id="PS01322">
    <property type="entry name" value="PHOSPHOTRIESTERASE_1"/>
    <property type="match status" value="1"/>
</dbReference>
<dbReference type="InterPro" id="IPR032466">
    <property type="entry name" value="Metal_Hydrolase"/>
</dbReference>
<evidence type="ECO:0000256" key="2">
    <source>
        <dbReference type="ARBA" id="ARBA00022801"/>
    </source>
</evidence>
<comment type="similarity">
    <text evidence="3">Belongs to the metallo-dependent hydrolases superfamily. Phosphotriesterase family.</text>
</comment>
<evidence type="ECO:0000313" key="4">
    <source>
        <dbReference type="EMBL" id="GAA3667789.1"/>
    </source>
</evidence>
<dbReference type="InterPro" id="IPR001559">
    <property type="entry name" value="Phosphotriesterase"/>
</dbReference>
<keyword evidence="2" id="KW-0378">Hydrolase</keyword>
<dbReference type="InterPro" id="IPR017947">
    <property type="entry name" value="AryldialkylPase_Zn-BS"/>
</dbReference>
<dbReference type="PROSITE" id="PS51347">
    <property type="entry name" value="PHOSPHOTRIESTERASE_2"/>
    <property type="match status" value="1"/>
</dbReference>
<sequence>MARPPVGAARAVPTFTGDVPGGELGTTLIHEHVFVGHPELDLNFPHPEWDEEEAVERAVAGLERLHGLGVRTVVDLTVPGLGRDVGRVRRVAERSPVRLVASTGYYTADALPQFFVTHRPGGLVGGDDPLVEFFLRDIQEGIAGTGVRAGMLKVFSDARGITPDARRVFEAAAVAHAETGVPITTHSDASVRGGADQQRLLSELGVPADRIVIGHAGDSSDLDHLSALADEGSYLGFDRFGMAHVGSDEQRIATLLSMLDRGYADSILLSHDAAFFSRITPPSWRAASAPEWEMTHLHTRVLPGLRARGVDDATIDTLMIDNPRRVLAGERIG</sequence>
<dbReference type="PANTHER" id="PTHR10819:SF3">
    <property type="entry name" value="PHOSPHOTRIESTERASE-RELATED PROTEIN"/>
    <property type="match status" value="1"/>
</dbReference>
<evidence type="ECO:0000313" key="5">
    <source>
        <dbReference type="Proteomes" id="UP001410795"/>
    </source>
</evidence>
<reference evidence="5" key="1">
    <citation type="journal article" date="2019" name="Int. J. Syst. Evol. Microbiol.">
        <title>The Global Catalogue of Microorganisms (GCM) 10K type strain sequencing project: providing services to taxonomists for standard genome sequencing and annotation.</title>
        <authorList>
            <consortium name="The Broad Institute Genomics Platform"/>
            <consortium name="The Broad Institute Genome Sequencing Center for Infectious Disease"/>
            <person name="Wu L."/>
            <person name="Ma J."/>
        </authorList>
    </citation>
    <scope>NUCLEOTIDE SEQUENCE [LARGE SCALE GENOMIC DNA]</scope>
    <source>
        <strain evidence="5">JCM 16546</strain>
    </source>
</reference>
<dbReference type="PIRSF" id="PIRSF016839">
    <property type="entry name" value="PhP"/>
    <property type="match status" value="1"/>
</dbReference>
<dbReference type="SUPFAM" id="SSF51556">
    <property type="entry name" value="Metallo-dependent hydrolases"/>
    <property type="match status" value="1"/>
</dbReference>
<dbReference type="EMBL" id="BAAAYV010000025">
    <property type="protein sequence ID" value="GAA3667789.1"/>
    <property type="molecule type" value="Genomic_DNA"/>
</dbReference>
<dbReference type="RefSeq" id="WP_221858164.1">
    <property type="nucleotide sequence ID" value="NZ_BAAAYV010000025.1"/>
</dbReference>
<proteinExistence type="inferred from homology"/>
<dbReference type="Pfam" id="PF02126">
    <property type="entry name" value="PTE"/>
    <property type="match status" value="1"/>
</dbReference>
<feature type="modified residue" description="N6-carboxylysine" evidence="3">
    <location>
        <position position="153"/>
    </location>
</feature>
<evidence type="ECO:0000256" key="3">
    <source>
        <dbReference type="PROSITE-ProRule" id="PRU00679"/>
    </source>
</evidence>
<organism evidence="4 5">
    <name type="scientific">Microbacterium marinilacus</name>
    <dbReference type="NCBI Taxonomy" id="415209"/>
    <lineage>
        <taxon>Bacteria</taxon>
        <taxon>Bacillati</taxon>
        <taxon>Actinomycetota</taxon>
        <taxon>Actinomycetes</taxon>
        <taxon>Micrococcales</taxon>
        <taxon>Microbacteriaceae</taxon>
        <taxon>Microbacterium</taxon>
    </lineage>
</organism>
<keyword evidence="5" id="KW-1185">Reference proteome</keyword>
<name>A0ABP7BR98_9MICO</name>
<dbReference type="Gene3D" id="3.20.20.140">
    <property type="entry name" value="Metal-dependent hydrolases"/>
    <property type="match status" value="1"/>
</dbReference>
<dbReference type="Proteomes" id="UP001410795">
    <property type="component" value="Unassembled WGS sequence"/>
</dbReference>
<accession>A0ABP7BR98</accession>